<evidence type="ECO:0000256" key="5">
    <source>
        <dbReference type="ARBA" id="ARBA00022643"/>
    </source>
</evidence>
<accession>A0ABW3EDW8</accession>
<evidence type="ECO:0000256" key="8">
    <source>
        <dbReference type="ARBA" id="ARBA00023004"/>
    </source>
</evidence>
<dbReference type="InterPro" id="IPR036188">
    <property type="entry name" value="FAD/NAD-bd_sf"/>
</dbReference>
<evidence type="ECO:0000256" key="6">
    <source>
        <dbReference type="ARBA" id="ARBA00022723"/>
    </source>
</evidence>
<dbReference type="Pfam" id="PF07992">
    <property type="entry name" value="Pyr_redox_2"/>
    <property type="match status" value="1"/>
</dbReference>
<keyword evidence="6" id="KW-0479">Metal-binding</keyword>
<keyword evidence="9" id="KW-0411">Iron-sulfur</keyword>
<keyword evidence="13" id="KW-1185">Reference proteome</keyword>
<organism evidence="12 13">
    <name type="scientific">Loigolactobacillus binensis</name>
    <dbReference type="NCBI Taxonomy" id="2559922"/>
    <lineage>
        <taxon>Bacteria</taxon>
        <taxon>Bacillati</taxon>
        <taxon>Bacillota</taxon>
        <taxon>Bacilli</taxon>
        <taxon>Lactobacillales</taxon>
        <taxon>Lactobacillaceae</taxon>
        <taxon>Loigolactobacillus</taxon>
    </lineage>
</organism>
<dbReference type="PRINTS" id="PR00469">
    <property type="entry name" value="PNDRDTASEII"/>
</dbReference>
<keyword evidence="4" id="KW-0285">Flavoprotein</keyword>
<dbReference type="Pfam" id="PF00724">
    <property type="entry name" value="Oxidored_FMN"/>
    <property type="match status" value="1"/>
</dbReference>
<dbReference type="RefSeq" id="WP_137636836.1">
    <property type="nucleotide sequence ID" value="NZ_BJDN01000003.1"/>
</dbReference>
<dbReference type="Gene3D" id="3.40.50.720">
    <property type="entry name" value="NAD(P)-binding Rossmann-like Domain"/>
    <property type="match status" value="1"/>
</dbReference>
<feature type="domain" description="NADH:flavin oxidoreductase/NADH oxidase N-terminal" evidence="10">
    <location>
        <begin position="6"/>
        <end position="334"/>
    </location>
</feature>
<comment type="similarity">
    <text evidence="3">In the N-terminal section; belongs to the NADH:flavin oxidoreductase/NADH oxidase family.</text>
</comment>
<evidence type="ECO:0000256" key="9">
    <source>
        <dbReference type="ARBA" id="ARBA00023014"/>
    </source>
</evidence>
<dbReference type="PRINTS" id="PR00368">
    <property type="entry name" value="FADPNR"/>
</dbReference>
<keyword evidence="8" id="KW-0408">Iron</keyword>
<sequence length="646" mass="69940">MNFTNLFESKKIGTLEIKNRYVMPAMGTSYGNLSGEPSQQSIDYYTERASGGFGLIIVEVTAVTKDGICTPGQLGLWNNEFDSSWHKLTNSVHQNGAKIAVQLQHSGRQTSAQLIGHQPVSSSAIACPVFDEVPRALTKPEILDLIEKFGDAAKRAKNNGFDAVEIHGAHGYLVAQFLSPQVNKRTDEYGGSIRGRAKFACDIIHNIKQKCGADFPVIFRISGTEKIPGGLDISQTKQISSYLEEAGADAINVSICTYASLDYMFMPQDTPSGFNVENAHQIKQVVNIPVIAVGRLNTPEIQKEVVDNHQADFVALGRESIADPHFPDKVKAGNLDEISPCISCLQSCVGYLMDPNKLKISCLVNPRTGHEGQYKFTPTTTPKKIMIVGGGPAGLLSAWILAKRGHKVNLYEKGFQLGGQFRIGAIPPAKSLLNSAIKYYLTMGAKYGVNYHLNCPVDQALLTQENPDITIIATGGTPLIPNITGIHNSTFKNAIDVIDAKQTVGKNCLIVGGGMVGAETADFLREHNRQATIIELKSTIASDTILGVHDHLLNRLENGHTEFILGATVKKFTGNDNNDVIYEQNGVEKCIGGFDDIILAMGVRSYNPLKDALTHTDTQVYTIGDANKPGQANNATEAAMALANQL</sequence>
<dbReference type="Proteomes" id="UP001597104">
    <property type="component" value="Unassembled WGS sequence"/>
</dbReference>
<evidence type="ECO:0000259" key="10">
    <source>
        <dbReference type="Pfam" id="PF00724"/>
    </source>
</evidence>
<dbReference type="InterPro" id="IPR023753">
    <property type="entry name" value="FAD/NAD-binding_dom"/>
</dbReference>
<protein>
    <submittedName>
        <fullName evidence="12">FAD-dependent oxidoreductase</fullName>
    </submittedName>
</protein>
<feature type="domain" description="FAD/NAD(P)-binding" evidence="11">
    <location>
        <begin position="384"/>
        <end position="638"/>
    </location>
</feature>
<name>A0ABW3EDW8_9LACO</name>
<evidence type="ECO:0000256" key="1">
    <source>
        <dbReference type="ARBA" id="ARBA00001917"/>
    </source>
</evidence>
<comment type="cofactor">
    <cofactor evidence="1">
        <name>FMN</name>
        <dbReference type="ChEBI" id="CHEBI:58210"/>
    </cofactor>
</comment>
<dbReference type="InterPro" id="IPR001155">
    <property type="entry name" value="OxRdtase_FMN_N"/>
</dbReference>
<comment type="cofactor">
    <cofactor evidence="2">
        <name>[4Fe-4S] cluster</name>
        <dbReference type="ChEBI" id="CHEBI:49883"/>
    </cofactor>
</comment>
<dbReference type="PANTHER" id="PTHR42917:SF2">
    <property type="entry name" value="2,4-DIENOYL-COA REDUCTASE [(2E)-ENOYL-COA-PRODUCING]"/>
    <property type="match status" value="1"/>
</dbReference>
<keyword evidence="7" id="KW-0560">Oxidoreductase</keyword>
<dbReference type="PANTHER" id="PTHR42917">
    <property type="entry name" value="2,4-DIENOYL-COA REDUCTASE"/>
    <property type="match status" value="1"/>
</dbReference>
<dbReference type="SUPFAM" id="SSF51395">
    <property type="entry name" value="FMN-linked oxidoreductases"/>
    <property type="match status" value="1"/>
</dbReference>
<gene>
    <name evidence="12" type="ORF">ACFQZ7_12420</name>
</gene>
<comment type="caution">
    <text evidence="12">The sequence shown here is derived from an EMBL/GenBank/DDBJ whole genome shotgun (WGS) entry which is preliminary data.</text>
</comment>
<evidence type="ECO:0000313" key="13">
    <source>
        <dbReference type="Proteomes" id="UP001597104"/>
    </source>
</evidence>
<dbReference type="InterPro" id="IPR013785">
    <property type="entry name" value="Aldolase_TIM"/>
</dbReference>
<dbReference type="SUPFAM" id="SSF51905">
    <property type="entry name" value="FAD/NAD(P)-binding domain"/>
    <property type="match status" value="1"/>
</dbReference>
<proteinExistence type="inferred from homology"/>
<evidence type="ECO:0000256" key="3">
    <source>
        <dbReference type="ARBA" id="ARBA00011048"/>
    </source>
</evidence>
<dbReference type="CDD" id="cd02803">
    <property type="entry name" value="OYE_like_FMN_family"/>
    <property type="match status" value="1"/>
</dbReference>
<evidence type="ECO:0000256" key="7">
    <source>
        <dbReference type="ARBA" id="ARBA00023002"/>
    </source>
</evidence>
<dbReference type="Gene3D" id="3.20.20.70">
    <property type="entry name" value="Aldolase class I"/>
    <property type="match status" value="1"/>
</dbReference>
<reference evidence="13" key="1">
    <citation type="journal article" date="2019" name="Int. J. Syst. Evol. Microbiol.">
        <title>The Global Catalogue of Microorganisms (GCM) 10K type strain sequencing project: providing services to taxonomists for standard genome sequencing and annotation.</title>
        <authorList>
            <consortium name="The Broad Institute Genomics Platform"/>
            <consortium name="The Broad Institute Genome Sequencing Center for Infectious Disease"/>
            <person name="Wu L."/>
            <person name="Ma J."/>
        </authorList>
    </citation>
    <scope>NUCLEOTIDE SEQUENCE [LARGE SCALE GENOMIC DNA]</scope>
    <source>
        <strain evidence="13">CCM 8925</strain>
    </source>
</reference>
<dbReference type="InterPro" id="IPR051793">
    <property type="entry name" value="NADH:flavin_oxidoreductase"/>
</dbReference>
<evidence type="ECO:0000256" key="2">
    <source>
        <dbReference type="ARBA" id="ARBA00001966"/>
    </source>
</evidence>
<dbReference type="EMBL" id="JBHTIO010000055">
    <property type="protein sequence ID" value="MFD0898519.1"/>
    <property type="molecule type" value="Genomic_DNA"/>
</dbReference>
<dbReference type="Gene3D" id="3.50.50.60">
    <property type="entry name" value="FAD/NAD(P)-binding domain"/>
    <property type="match status" value="1"/>
</dbReference>
<evidence type="ECO:0000313" key="12">
    <source>
        <dbReference type="EMBL" id="MFD0898519.1"/>
    </source>
</evidence>
<keyword evidence="5" id="KW-0288">FMN</keyword>
<evidence type="ECO:0000256" key="4">
    <source>
        <dbReference type="ARBA" id="ARBA00022630"/>
    </source>
</evidence>
<evidence type="ECO:0000259" key="11">
    <source>
        <dbReference type="Pfam" id="PF07992"/>
    </source>
</evidence>